<organism evidence="1 2">
    <name type="scientific">Cutibacterium avidum ATCC 25577</name>
    <dbReference type="NCBI Taxonomy" id="997355"/>
    <lineage>
        <taxon>Bacteria</taxon>
        <taxon>Bacillati</taxon>
        <taxon>Actinomycetota</taxon>
        <taxon>Actinomycetes</taxon>
        <taxon>Propionibacteriales</taxon>
        <taxon>Propionibacteriaceae</taxon>
        <taxon>Cutibacterium</taxon>
    </lineage>
</organism>
<accession>G4CU46</accession>
<dbReference type="Proteomes" id="UP000005332">
    <property type="component" value="Unassembled WGS sequence"/>
</dbReference>
<gene>
    <name evidence="1" type="ORF">HMPREF9153_0052</name>
</gene>
<reference evidence="1 2" key="1">
    <citation type="submission" date="2011-06" db="EMBL/GenBank/DDBJ databases">
        <authorList>
            <person name="Muzny D."/>
            <person name="Qin X."/>
            <person name="Deng J."/>
            <person name="Jiang H."/>
            <person name="Liu Y."/>
            <person name="Qu J."/>
            <person name="Song X.-Z."/>
            <person name="Zhang L."/>
            <person name="Thornton R."/>
            <person name="Coyle M."/>
            <person name="Francisco L."/>
            <person name="Jackson L."/>
            <person name="Javaid M."/>
            <person name="Korchina V."/>
            <person name="Kovar C."/>
            <person name="Mata R."/>
            <person name="Mathew T."/>
            <person name="Ngo R."/>
            <person name="Nguyen L."/>
            <person name="Nguyen N."/>
            <person name="Okwuonu G."/>
            <person name="Ongeri F."/>
            <person name="Pham C."/>
            <person name="Simmons D."/>
            <person name="Wilczek-Boney K."/>
            <person name="Hale W."/>
            <person name="Jakkamsetti A."/>
            <person name="Pham P."/>
            <person name="Ruth R."/>
            <person name="San Lucas F."/>
            <person name="Warren J."/>
            <person name="Zhang J."/>
            <person name="Zhao Z."/>
            <person name="Zhou C."/>
            <person name="Zhu D."/>
            <person name="Lee S."/>
            <person name="Bess C."/>
            <person name="Blankenburg K."/>
            <person name="Forbes L."/>
            <person name="Fu Q."/>
            <person name="Gubbala S."/>
            <person name="Hirani K."/>
            <person name="Jayaseelan J.C."/>
            <person name="Lara F."/>
            <person name="Munidasa M."/>
            <person name="Palculict T."/>
            <person name="Patil S."/>
            <person name="Pu L.-L."/>
            <person name="Saada N."/>
            <person name="Tang L."/>
            <person name="Weissenberger G."/>
            <person name="Zhu Y."/>
            <person name="Hemphill L."/>
            <person name="Shang Y."/>
            <person name="Youmans B."/>
            <person name="Ayvaz T."/>
            <person name="Ross M."/>
            <person name="Santibanez J."/>
            <person name="Aqrawi P."/>
            <person name="Gross S."/>
            <person name="Joshi V."/>
            <person name="Fowler G."/>
            <person name="Nazareth L."/>
            <person name="Reid J."/>
            <person name="Worley K."/>
            <person name="Petrosino J."/>
            <person name="Highlander S."/>
            <person name="Gibbs R."/>
        </authorList>
    </citation>
    <scope>NUCLEOTIDE SEQUENCE [LARGE SCALE GENOMIC DNA]</scope>
    <source>
        <strain evidence="1 2">ATCC 25577</strain>
    </source>
</reference>
<proteinExistence type="predicted"/>
<evidence type="ECO:0000313" key="2">
    <source>
        <dbReference type="Proteomes" id="UP000005332"/>
    </source>
</evidence>
<name>G4CU46_9ACTN</name>
<sequence length="50" mass="5532">MTSADGEVCHVLYFFLEGGPQWDPTPASVSNPSELIRFSSECLKRRAQSS</sequence>
<dbReference type="AlphaFoldDB" id="G4CU46"/>
<keyword evidence="2" id="KW-1185">Reference proteome</keyword>
<dbReference type="PATRIC" id="fig|997355.3.peg.54"/>
<dbReference type="HOGENOM" id="CLU_3121418_0_0_11"/>
<evidence type="ECO:0000313" key="1">
    <source>
        <dbReference type="EMBL" id="EGY79287.1"/>
    </source>
</evidence>
<comment type="caution">
    <text evidence="1">The sequence shown here is derived from an EMBL/GenBank/DDBJ whole genome shotgun (WGS) entry which is preliminary data.</text>
</comment>
<dbReference type="EMBL" id="AGBA01000001">
    <property type="protein sequence ID" value="EGY79287.1"/>
    <property type="molecule type" value="Genomic_DNA"/>
</dbReference>
<protein>
    <submittedName>
        <fullName evidence="1">Uncharacterized protein</fullName>
    </submittedName>
</protein>